<accession>A0AA37MDT6</accession>
<name>A0AA37MDT6_SEGBR</name>
<feature type="transmembrane region" description="Helical" evidence="6">
    <location>
        <begin position="12"/>
        <end position="35"/>
    </location>
</feature>
<gene>
    <name evidence="7" type="ORF">PRRU23_07380</name>
</gene>
<feature type="transmembrane region" description="Helical" evidence="6">
    <location>
        <begin position="108"/>
        <end position="136"/>
    </location>
</feature>
<evidence type="ECO:0000313" key="7">
    <source>
        <dbReference type="EMBL" id="GJG27038.1"/>
    </source>
</evidence>
<dbReference type="PANTHER" id="PTHR30213:SF0">
    <property type="entry name" value="UPF0761 MEMBRANE PROTEIN YIHY"/>
    <property type="match status" value="1"/>
</dbReference>
<dbReference type="EMBL" id="BPTR01000001">
    <property type="protein sequence ID" value="GJG27038.1"/>
    <property type="molecule type" value="Genomic_DNA"/>
</dbReference>
<sequence>MDYATQLSFSTILALVPILAMFFAVGRAFGLSMYVDNILRQVFKSQPQVADELFTMADSYLNQAQTGILIGLGILVMLYSILSLIRNIEMVFDIIWHVDRQRSVGRLIIDYTAMIFLIPVILIILSSTSVLVFGVLDRIPDFLLLDGIFRFLIRVVSPWLLLTAVFIGVNMYVPNTHVKLSCTIIPSMFASAFMLALQYFYIHGQIFLTSYNAIYGSFAVIPLFMIWMLASWYIILFFGELCYANQNDDYYAYFLKTSEICHYDLMIISGLILAHISQAKRNENKALSAIEITHRIQLPIRIVLDVLDNLRRAGLLQQYVDLATDKIVWESICETDQLSMGKMVYALDNVAENTDTKLVLKSKIPHDNLMIKKIAELYSKQIKQWDSILVRDLI</sequence>
<dbReference type="InterPro" id="IPR017039">
    <property type="entry name" value="Virul_fac_BrkB"/>
</dbReference>
<evidence type="ECO:0000256" key="5">
    <source>
        <dbReference type="ARBA" id="ARBA00023136"/>
    </source>
</evidence>
<dbReference type="GO" id="GO:0005886">
    <property type="term" value="C:plasma membrane"/>
    <property type="evidence" value="ECO:0007669"/>
    <property type="project" value="UniProtKB-SubCell"/>
</dbReference>
<protein>
    <recommendedName>
        <fullName evidence="9">YihY/virulence factor BrkB family protein</fullName>
    </recommendedName>
</protein>
<reference evidence="7" key="1">
    <citation type="submission" date="2021-08" db="EMBL/GenBank/DDBJ databases">
        <title>Prevotella lacticifex sp. nov., isolated from rumen of cow.</title>
        <authorList>
            <person name="Shinkai T."/>
            <person name="Ikeyama N."/>
            <person name="Kumagai M."/>
            <person name="Ohmori H."/>
            <person name="Sakamoto M."/>
            <person name="Ohkuma M."/>
            <person name="Mitsumori M."/>
        </authorList>
    </citation>
    <scope>NUCLEOTIDE SEQUENCE</scope>
    <source>
        <strain evidence="7">DSM 11371</strain>
    </source>
</reference>
<evidence type="ECO:0000313" key="8">
    <source>
        <dbReference type="Proteomes" id="UP000887043"/>
    </source>
</evidence>
<dbReference type="NCBIfam" id="TIGR00765">
    <property type="entry name" value="yihY_not_rbn"/>
    <property type="match status" value="1"/>
</dbReference>
<evidence type="ECO:0008006" key="9">
    <source>
        <dbReference type="Google" id="ProtNLM"/>
    </source>
</evidence>
<organism evidence="7 8">
    <name type="scientific">Segatella bryantii</name>
    <name type="common">Prevotella bryantii</name>
    <dbReference type="NCBI Taxonomy" id="77095"/>
    <lineage>
        <taxon>Bacteria</taxon>
        <taxon>Pseudomonadati</taxon>
        <taxon>Bacteroidota</taxon>
        <taxon>Bacteroidia</taxon>
        <taxon>Bacteroidales</taxon>
        <taxon>Prevotellaceae</taxon>
        <taxon>Segatella</taxon>
    </lineage>
</organism>
<evidence type="ECO:0000256" key="6">
    <source>
        <dbReference type="SAM" id="Phobius"/>
    </source>
</evidence>
<dbReference type="Proteomes" id="UP000887043">
    <property type="component" value="Unassembled WGS sequence"/>
</dbReference>
<comment type="subcellular location">
    <subcellularLocation>
        <location evidence="1">Cell membrane</location>
        <topology evidence="1">Multi-pass membrane protein</topology>
    </subcellularLocation>
</comment>
<keyword evidence="5 6" id="KW-0472">Membrane</keyword>
<feature type="transmembrane region" description="Helical" evidence="6">
    <location>
        <begin position="68"/>
        <end position="88"/>
    </location>
</feature>
<feature type="transmembrane region" description="Helical" evidence="6">
    <location>
        <begin position="214"/>
        <end position="238"/>
    </location>
</feature>
<proteinExistence type="predicted"/>
<feature type="transmembrane region" description="Helical" evidence="6">
    <location>
        <begin position="148"/>
        <end position="173"/>
    </location>
</feature>
<feature type="transmembrane region" description="Helical" evidence="6">
    <location>
        <begin position="180"/>
        <end position="202"/>
    </location>
</feature>
<comment type="caution">
    <text evidence="7">The sequence shown here is derived from an EMBL/GenBank/DDBJ whole genome shotgun (WGS) entry which is preliminary data.</text>
</comment>
<evidence type="ECO:0000256" key="4">
    <source>
        <dbReference type="ARBA" id="ARBA00022989"/>
    </source>
</evidence>
<keyword evidence="3 6" id="KW-0812">Transmembrane</keyword>
<dbReference type="AlphaFoldDB" id="A0AA37MDT6"/>
<keyword evidence="2" id="KW-1003">Cell membrane</keyword>
<keyword evidence="4 6" id="KW-1133">Transmembrane helix</keyword>
<evidence type="ECO:0000256" key="1">
    <source>
        <dbReference type="ARBA" id="ARBA00004651"/>
    </source>
</evidence>
<evidence type="ECO:0000256" key="2">
    <source>
        <dbReference type="ARBA" id="ARBA00022475"/>
    </source>
</evidence>
<evidence type="ECO:0000256" key="3">
    <source>
        <dbReference type="ARBA" id="ARBA00022692"/>
    </source>
</evidence>
<dbReference type="PANTHER" id="PTHR30213">
    <property type="entry name" value="INNER MEMBRANE PROTEIN YHJD"/>
    <property type="match status" value="1"/>
</dbReference>
<dbReference type="Pfam" id="PF03631">
    <property type="entry name" value="Virul_fac_BrkB"/>
    <property type="match status" value="1"/>
</dbReference>